<reference evidence="2 3" key="1">
    <citation type="journal article" date="2021" name="Elife">
        <title>Chloroplast acquisition without the gene transfer in kleptoplastic sea slugs, Plakobranchus ocellatus.</title>
        <authorList>
            <person name="Maeda T."/>
            <person name="Takahashi S."/>
            <person name="Yoshida T."/>
            <person name="Shimamura S."/>
            <person name="Takaki Y."/>
            <person name="Nagai Y."/>
            <person name="Toyoda A."/>
            <person name="Suzuki Y."/>
            <person name="Arimoto A."/>
            <person name="Ishii H."/>
            <person name="Satoh N."/>
            <person name="Nishiyama T."/>
            <person name="Hasebe M."/>
            <person name="Maruyama T."/>
            <person name="Minagawa J."/>
            <person name="Obokata J."/>
            <person name="Shigenobu S."/>
        </authorList>
    </citation>
    <scope>NUCLEOTIDE SEQUENCE [LARGE SCALE GENOMIC DNA]</scope>
</reference>
<feature type="transmembrane region" description="Helical" evidence="1">
    <location>
        <begin position="64"/>
        <end position="85"/>
    </location>
</feature>
<keyword evidence="1" id="KW-0812">Transmembrane</keyword>
<dbReference type="EMBL" id="BLXT01006999">
    <property type="protein sequence ID" value="GFO35376.1"/>
    <property type="molecule type" value="Genomic_DNA"/>
</dbReference>
<gene>
    <name evidence="2" type="ORF">PoB_006188100</name>
</gene>
<feature type="transmembrane region" description="Helical" evidence="1">
    <location>
        <begin position="27"/>
        <end position="52"/>
    </location>
</feature>
<dbReference type="AlphaFoldDB" id="A0AAV4CU32"/>
<name>A0AAV4CU32_9GAST</name>
<accession>A0AAV4CU32</accession>
<dbReference type="Gene3D" id="1.20.140.150">
    <property type="match status" value="1"/>
</dbReference>
<comment type="caution">
    <text evidence="2">The sequence shown here is derived from an EMBL/GenBank/DDBJ whole genome shotgun (WGS) entry which is preliminary data.</text>
</comment>
<keyword evidence="1" id="KW-1133">Transmembrane helix</keyword>
<organism evidence="2 3">
    <name type="scientific">Plakobranchus ocellatus</name>
    <dbReference type="NCBI Taxonomy" id="259542"/>
    <lineage>
        <taxon>Eukaryota</taxon>
        <taxon>Metazoa</taxon>
        <taxon>Spiralia</taxon>
        <taxon>Lophotrochozoa</taxon>
        <taxon>Mollusca</taxon>
        <taxon>Gastropoda</taxon>
        <taxon>Heterobranchia</taxon>
        <taxon>Euthyneura</taxon>
        <taxon>Panpulmonata</taxon>
        <taxon>Sacoglossa</taxon>
        <taxon>Placobranchoidea</taxon>
        <taxon>Plakobranchidae</taxon>
        <taxon>Plakobranchus</taxon>
    </lineage>
</organism>
<keyword evidence="3" id="KW-1185">Reference proteome</keyword>
<protein>
    <submittedName>
        <fullName evidence="2">Uncharacterized protein</fullName>
    </submittedName>
</protein>
<keyword evidence="1" id="KW-0472">Membrane</keyword>
<proteinExistence type="predicted"/>
<sequence length="157" mass="16541">MTITPYHPRPPAPSSLFSSAAKDWQKAAAGLAFVGAVSGFVCLVLAVLNVTLSKVAGKRPLKGAIVGFSLGAAGFMAGALALYGVNKKIQVRPPLPLEVDFDLGWAYAVSAVSAGFYLLLTLLALADVCSKPDRSVAMQWSSKDQEASVHYTNNRMV</sequence>
<evidence type="ECO:0000313" key="2">
    <source>
        <dbReference type="EMBL" id="GFO35376.1"/>
    </source>
</evidence>
<evidence type="ECO:0000313" key="3">
    <source>
        <dbReference type="Proteomes" id="UP000735302"/>
    </source>
</evidence>
<feature type="transmembrane region" description="Helical" evidence="1">
    <location>
        <begin position="105"/>
        <end position="125"/>
    </location>
</feature>
<evidence type="ECO:0000256" key="1">
    <source>
        <dbReference type="SAM" id="Phobius"/>
    </source>
</evidence>
<dbReference type="Proteomes" id="UP000735302">
    <property type="component" value="Unassembled WGS sequence"/>
</dbReference>